<keyword evidence="5 9" id="KW-0812">Transmembrane</keyword>
<dbReference type="EC" id="2.3.1.-" evidence="9"/>
<feature type="transmembrane region" description="Helical" evidence="10">
    <location>
        <begin position="6"/>
        <end position="23"/>
    </location>
</feature>
<evidence type="ECO:0000256" key="1">
    <source>
        <dbReference type="ARBA" id="ARBA00004651"/>
    </source>
</evidence>
<evidence type="ECO:0000256" key="7">
    <source>
        <dbReference type="ARBA" id="ARBA00022989"/>
    </source>
</evidence>
<name>A0A177Y5L1_9VIBR</name>
<dbReference type="InterPro" id="IPR004299">
    <property type="entry name" value="MBOAT_fam"/>
</dbReference>
<organism evidence="11 12">
    <name type="scientific">Vibrio bivalvicida</name>
    <dbReference type="NCBI Taxonomy" id="1276888"/>
    <lineage>
        <taxon>Bacteria</taxon>
        <taxon>Pseudomonadati</taxon>
        <taxon>Pseudomonadota</taxon>
        <taxon>Gammaproteobacteria</taxon>
        <taxon>Vibrionales</taxon>
        <taxon>Vibrionaceae</taxon>
        <taxon>Vibrio</taxon>
        <taxon>Vibrio oreintalis group</taxon>
    </lineage>
</organism>
<comment type="caution">
    <text evidence="11">The sequence shown here is derived from an EMBL/GenBank/DDBJ whole genome shotgun (WGS) entry which is preliminary data.</text>
</comment>
<accession>A0A177Y5L1</accession>
<dbReference type="PANTHER" id="PTHR13285:SF18">
    <property type="entry name" value="PROTEIN-CYSTEINE N-PALMITOYLTRANSFERASE RASP"/>
    <property type="match status" value="1"/>
</dbReference>
<evidence type="ECO:0000256" key="2">
    <source>
        <dbReference type="ARBA" id="ARBA00005182"/>
    </source>
</evidence>
<dbReference type="Pfam" id="PF03062">
    <property type="entry name" value="MBOAT"/>
    <property type="match status" value="1"/>
</dbReference>
<evidence type="ECO:0000313" key="11">
    <source>
        <dbReference type="EMBL" id="OAJ96153.1"/>
    </source>
</evidence>
<proteinExistence type="inferred from homology"/>
<comment type="subcellular location">
    <subcellularLocation>
        <location evidence="9">Cell inner membrane</location>
    </subcellularLocation>
    <subcellularLocation>
        <location evidence="1">Cell membrane</location>
        <topology evidence="1">Multi-pass membrane protein</topology>
    </subcellularLocation>
</comment>
<evidence type="ECO:0000313" key="12">
    <source>
        <dbReference type="Proteomes" id="UP000078406"/>
    </source>
</evidence>
<dbReference type="InterPro" id="IPR051085">
    <property type="entry name" value="MB_O-acyltransferase"/>
</dbReference>
<feature type="transmembrane region" description="Helical" evidence="10">
    <location>
        <begin position="184"/>
        <end position="202"/>
    </location>
</feature>
<feature type="transmembrane region" description="Helical" evidence="10">
    <location>
        <begin position="361"/>
        <end position="379"/>
    </location>
</feature>
<evidence type="ECO:0000256" key="10">
    <source>
        <dbReference type="SAM" id="Phobius"/>
    </source>
</evidence>
<comment type="pathway">
    <text evidence="2 9">Glycan biosynthesis; alginate biosynthesis.</text>
</comment>
<evidence type="ECO:0000256" key="4">
    <source>
        <dbReference type="ARBA" id="ARBA00022475"/>
    </source>
</evidence>
<feature type="transmembrane region" description="Helical" evidence="10">
    <location>
        <begin position="76"/>
        <end position="97"/>
    </location>
</feature>
<dbReference type="AlphaFoldDB" id="A0A177Y5L1"/>
<dbReference type="GO" id="GO:0005886">
    <property type="term" value="C:plasma membrane"/>
    <property type="evidence" value="ECO:0007669"/>
    <property type="project" value="UniProtKB-SubCell"/>
</dbReference>
<evidence type="ECO:0000256" key="3">
    <source>
        <dbReference type="ARBA" id="ARBA00010323"/>
    </source>
</evidence>
<dbReference type="UniPathway" id="UPA00286"/>
<gene>
    <name evidence="11" type="ORF">APB76_01210</name>
</gene>
<dbReference type="GO" id="GO:0042121">
    <property type="term" value="P:alginic acid biosynthetic process"/>
    <property type="evidence" value="ECO:0007669"/>
    <property type="project" value="UniProtKB-UniRule"/>
</dbReference>
<keyword evidence="9" id="KW-0808">Transferase</keyword>
<feature type="transmembrane region" description="Helical" evidence="10">
    <location>
        <begin position="109"/>
        <end position="131"/>
    </location>
</feature>
<feature type="transmembrane region" description="Helical" evidence="10">
    <location>
        <begin position="467"/>
        <end position="484"/>
    </location>
</feature>
<keyword evidence="8 9" id="KW-0472">Membrane</keyword>
<dbReference type="PIRSF" id="PIRSF500217">
    <property type="entry name" value="AlgI"/>
    <property type="match status" value="1"/>
</dbReference>
<sequence>MLFFELEFLLFFTLFFLVYLMMGRVRQNKLIIAASYFFYGLWDYRFLGLLIVSTLVDFFVSNKIEECNNKKGKSKFFLLVSIVTNIGILATFKYFNFFAESFVNLTTSIGWSLSPFTLEVILPAGISFYTFQTLSYTIDVYNRKITAEKNFINFSAYVAFFPQLVAGPIERAGNLLIQFHKSRVVTASCFFVGIRLFGWGVFKKLFIADNLANIADPVFANPSSYDSLSLLIALYAFSFQIYCDFSGYSDMARGLAKMMGFELSINFNLPYFSKSLREFWTRWHITLSNWIRDYIYFPLGGSRGSKLFTSKNLIIAMLLSGLWHGAGWNFIFWGAYNGVIMASEYILKDSWLTSWWRQRSATLRVIVTFHIVCFGWLLFRVNSVGEVYTYLYSFISGLERYTTELVLDNHDWLTLIDRVFELYIGDSIGYIIKLLFYITPLLMVQIFQYSKSDHLFELSWKSWAKGSVYAVLFFSLLTFGASDGKQFIYFQF</sequence>
<dbReference type="PIRSF" id="PIRSF016636">
    <property type="entry name" value="AlgI_DltB"/>
    <property type="match status" value="1"/>
</dbReference>
<dbReference type="RefSeq" id="WP_054962643.1">
    <property type="nucleotide sequence ID" value="NZ_LLEI02000010.1"/>
</dbReference>
<keyword evidence="6 9" id="KW-0016">Alginate biosynthesis</keyword>
<dbReference type="EMBL" id="LLEI02000010">
    <property type="protein sequence ID" value="OAJ96153.1"/>
    <property type="molecule type" value="Genomic_DNA"/>
</dbReference>
<protein>
    <recommendedName>
        <fullName evidence="9">Probable alginate O-acetylase</fullName>
        <ecNumber evidence="9">2.3.1.-</ecNumber>
    </recommendedName>
</protein>
<dbReference type="PANTHER" id="PTHR13285">
    <property type="entry name" value="ACYLTRANSFERASE"/>
    <property type="match status" value="1"/>
</dbReference>
<keyword evidence="4 9" id="KW-1003">Cell membrane</keyword>
<dbReference type="GO" id="GO:0016746">
    <property type="term" value="F:acyltransferase activity"/>
    <property type="evidence" value="ECO:0007669"/>
    <property type="project" value="UniProtKB-KW"/>
</dbReference>
<evidence type="ECO:0000256" key="9">
    <source>
        <dbReference type="PIRNR" id="PIRNR016636"/>
    </source>
</evidence>
<dbReference type="InterPro" id="IPR028362">
    <property type="entry name" value="AlgI"/>
</dbReference>
<dbReference type="InterPro" id="IPR024194">
    <property type="entry name" value="Ac/AlaTfrase_AlgI/DltB"/>
</dbReference>
<feature type="transmembrane region" description="Helical" evidence="10">
    <location>
        <begin position="30"/>
        <end position="56"/>
    </location>
</feature>
<evidence type="ECO:0000256" key="8">
    <source>
        <dbReference type="ARBA" id="ARBA00023136"/>
    </source>
</evidence>
<keyword evidence="9" id="KW-0012">Acyltransferase</keyword>
<keyword evidence="9" id="KW-0997">Cell inner membrane</keyword>
<feature type="transmembrane region" description="Helical" evidence="10">
    <location>
        <begin position="313"/>
        <end position="336"/>
    </location>
</feature>
<comment type="similarity">
    <text evidence="3 9">Belongs to the membrane-bound acyltransferase family.</text>
</comment>
<feature type="transmembrane region" description="Helical" evidence="10">
    <location>
        <begin position="428"/>
        <end position="447"/>
    </location>
</feature>
<evidence type="ECO:0000256" key="5">
    <source>
        <dbReference type="ARBA" id="ARBA00022692"/>
    </source>
</evidence>
<feature type="transmembrane region" description="Helical" evidence="10">
    <location>
        <begin position="151"/>
        <end position="172"/>
    </location>
</feature>
<keyword evidence="7 10" id="KW-1133">Transmembrane helix</keyword>
<evidence type="ECO:0000256" key="6">
    <source>
        <dbReference type="ARBA" id="ARBA00022841"/>
    </source>
</evidence>
<dbReference type="Proteomes" id="UP000078406">
    <property type="component" value="Unassembled WGS sequence"/>
</dbReference>
<reference evidence="11 12" key="1">
    <citation type="journal article" date="2016" name="Syst. Appl. Microbiol.">
        <title>Vibrio bivalvicida sp. nov., a novel larval pathogen for bivalve molluscs reared in a hatchery.</title>
        <authorList>
            <person name="Dubert J."/>
            <person name="Romalde J.L."/>
            <person name="Prado S."/>
            <person name="Barja J.L."/>
        </authorList>
    </citation>
    <scope>NUCLEOTIDE SEQUENCE [LARGE SCALE GENOMIC DNA]</scope>
    <source>
        <strain evidence="11 12">605</strain>
    </source>
</reference>